<organism evidence="1 2">
    <name type="scientific">Artemia franciscana</name>
    <name type="common">Brine shrimp</name>
    <name type="synonym">Artemia sanfranciscana</name>
    <dbReference type="NCBI Taxonomy" id="6661"/>
    <lineage>
        <taxon>Eukaryota</taxon>
        <taxon>Metazoa</taxon>
        <taxon>Ecdysozoa</taxon>
        <taxon>Arthropoda</taxon>
        <taxon>Crustacea</taxon>
        <taxon>Branchiopoda</taxon>
        <taxon>Anostraca</taxon>
        <taxon>Artemiidae</taxon>
        <taxon>Artemia</taxon>
    </lineage>
</organism>
<dbReference type="PANTHER" id="PTHR22796:SF1">
    <property type="entry name" value="VWFA DOMAIN-CONTAINING PROTEIN"/>
    <property type="match status" value="1"/>
</dbReference>
<name>A0AA88L1B8_ARTSF</name>
<protein>
    <submittedName>
        <fullName evidence="1">Uncharacterized protein</fullName>
    </submittedName>
</protein>
<evidence type="ECO:0000313" key="2">
    <source>
        <dbReference type="Proteomes" id="UP001187531"/>
    </source>
</evidence>
<dbReference type="EMBL" id="JAVRJZ010000049">
    <property type="protein sequence ID" value="KAK2703995.1"/>
    <property type="molecule type" value="Genomic_DNA"/>
</dbReference>
<feature type="non-terminal residue" evidence="1">
    <location>
        <position position="115"/>
    </location>
</feature>
<dbReference type="Proteomes" id="UP001187531">
    <property type="component" value="Unassembled WGS sequence"/>
</dbReference>
<comment type="caution">
    <text evidence="1">The sequence shown here is derived from an EMBL/GenBank/DDBJ whole genome shotgun (WGS) entry which is preliminary data.</text>
</comment>
<gene>
    <name evidence="1" type="ORF">QYM36_017677</name>
</gene>
<accession>A0AA88L1B8</accession>
<evidence type="ECO:0000313" key="1">
    <source>
        <dbReference type="EMBL" id="KAK2703995.1"/>
    </source>
</evidence>
<dbReference type="PANTHER" id="PTHR22796">
    <property type="entry name" value="URG4-RELATED"/>
    <property type="match status" value="1"/>
</dbReference>
<reference evidence="1" key="1">
    <citation type="submission" date="2023-07" db="EMBL/GenBank/DDBJ databases">
        <title>Chromosome-level genome assembly of Artemia franciscana.</title>
        <authorList>
            <person name="Jo E."/>
        </authorList>
    </citation>
    <scope>NUCLEOTIDE SEQUENCE</scope>
    <source>
        <tissue evidence="1">Whole body</tissue>
    </source>
</reference>
<proteinExistence type="predicted"/>
<keyword evidence="2" id="KW-1185">Reference proteome</keyword>
<dbReference type="AlphaFoldDB" id="A0AA88L1B8"/>
<sequence length="115" mass="13128">MKIIPENQDAAVVDSERLNRIESRRKCLLRVKEKQNNVVLSLCHLWREISLLYSSGKSEEFEYLPQRAASCLIAGETLELYDGDANMLNVEWITAVFKSLASVLPHRKLLVLSVI</sequence>